<gene>
    <name evidence="1" type="ORF">SDC9_134929</name>
</gene>
<proteinExistence type="predicted"/>
<comment type="caution">
    <text evidence="1">The sequence shown here is derived from an EMBL/GenBank/DDBJ whole genome shotgun (WGS) entry which is preliminary data.</text>
</comment>
<evidence type="ECO:0000313" key="1">
    <source>
        <dbReference type="EMBL" id="MPM87829.1"/>
    </source>
</evidence>
<organism evidence="1">
    <name type="scientific">bioreactor metagenome</name>
    <dbReference type="NCBI Taxonomy" id="1076179"/>
    <lineage>
        <taxon>unclassified sequences</taxon>
        <taxon>metagenomes</taxon>
        <taxon>ecological metagenomes</taxon>
    </lineage>
</organism>
<dbReference type="AlphaFoldDB" id="A0A645DEY7"/>
<reference evidence="1" key="1">
    <citation type="submission" date="2019-08" db="EMBL/GenBank/DDBJ databases">
        <authorList>
            <person name="Kucharzyk K."/>
            <person name="Murdoch R.W."/>
            <person name="Higgins S."/>
            <person name="Loffler F."/>
        </authorList>
    </citation>
    <scope>NUCLEOTIDE SEQUENCE</scope>
</reference>
<protein>
    <submittedName>
        <fullName evidence="1">Uncharacterized protein</fullName>
    </submittedName>
</protein>
<accession>A0A645DEY7</accession>
<sequence>MNRLRIADYLRIDIAVVETNLVRANALRATRKPLWRTVVGMMRFVDEPISLQRVDLLRRGNRVPDAENHIRVDRKRILQKGFYARPLRRDTPNLDKIAKRIDQQRIFRRVNLLLPFDVVVVRAVFRIHIWPFHIEPGHYAACAALARAANPLRARQHCFPVEVVV</sequence>
<name>A0A645DEY7_9ZZZZ</name>
<dbReference type="EMBL" id="VSSQ01035574">
    <property type="protein sequence ID" value="MPM87829.1"/>
    <property type="molecule type" value="Genomic_DNA"/>
</dbReference>